<dbReference type="GO" id="GO:0046983">
    <property type="term" value="F:protein dimerization activity"/>
    <property type="evidence" value="ECO:0007669"/>
    <property type="project" value="InterPro"/>
</dbReference>
<evidence type="ECO:0000256" key="8">
    <source>
        <dbReference type="ARBA" id="ARBA00075789"/>
    </source>
</evidence>
<dbReference type="AlphaFoldDB" id="A0A3T2DQV1"/>
<dbReference type="InterPro" id="IPR038536">
    <property type="entry name" value="Alkyl/aryl-sulf_dimr_sf"/>
</dbReference>
<comment type="similarity">
    <text evidence="5">Belongs to the metallo-beta-lactamase superfamily. Type III sulfatase family.</text>
</comment>
<gene>
    <name evidence="10" type="ORF">FPL45_14450</name>
</gene>
<dbReference type="Pfam" id="PF14864">
    <property type="entry name" value="Alkyl_sulf_C"/>
    <property type="match status" value="1"/>
</dbReference>
<comment type="cofactor">
    <cofactor evidence="1">
        <name>Zn(2+)</name>
        <dbReference type="ChEBI" id="CHEBI:29105"/>
    </cofactor>
</comment>
<dbReference type="GO" id="GO:0018741">
    <property type="term" value="F:linear primary-alkylsulfatase activity"/>
    <property type="evidence" value="ECO:0007669"/>
    <property type="project" value="UniProtKB-EC"/>
</dbReference>
<evidence type="ECO:0000256" key="3">
    <source>
        <dbReference type="ARBA" id="ARBA00022801"/>
    </source>
</evidence>
<dbReference type="Pfam" id="PF14863">
    <property type="entry name" value="Alkyl_sulf_dimr"/>
    <property type="match status" value="1"/>
</dbReference>
<dbReference type="InterPro" id="IPR001279">
    <property type="entry name" value="Metallo-B-lactamas"/>
</dbReference>
<sequence length="639" mass="72122">MQEETDNDKKVLPKEASEFTKKVNEKVKKSLPFENTKDFDDAKKGFIGTWDHVKVDTEDGHAVWDLEDYKFIEGEAPDSVNPSLWRIAQLNMTNGLFKVTDRVYQVRGFDMSNTTIMEGDTGLVITDTLMSVETARAALDLYYEHRPKKPIKAIIYTHSHADHYGGVAGLISKEDVASGKVALIGPEGFMEAAVSENIFAGNAMIRRAEYMYGSRLSRGELGQVDAGLGKTASKGHMSLLAPNDTITFDHEKRVVDGIEVEFLMAPNTEAPSEHMMYFPQFKLLNIAEDAVHNLHNILTLRGAQIRDAYEWWKDIDKAIRAFGDKYEVCIGQHHWPTWGNEEINDMLIHQRDAYKYMHDQTLHFINKGLTAIEVAEAVKFPPALEEKWYLRGYYGTLNHDVKAIYQFYLGWYDGNPADLYPLPPEDVAKKYVEFMGGVDEVLKKARVSYEAGEYRWVAEVVKHAVFADGENGEARALLADALEQLGYQSESGPWRNVFLAGADELRNSVPDEVISGVTLDIVEGMPFNLILDYMGIRLNGERSIGKRISMNWKLTDVDENYHLLVNNSVLIYREGEVDDKADLTLTTTRDTFNHIFGGVKSFEAAFADQTAKLEGDAKKFGEFASLLDEFNPVFNIVTP</sequence>
<dbReference type="Pfam" id="PF00753">
    <property type="entry name" value="Lactamase_B"/>
    <property type="match status" value="1"/>
</dbReference>
<dbReference type="InterPro" id="IPR036527">
    <property type="entry name" value="SCP2_sterol-bd_dom_sf"/>
</dbReference>
<dbReference type="GO" id="GO:0018909">
    <property type="term" value="P:dodecyl sulfate metabolic process"/>
    <property type="evidence" value="ECO:0007669"/>
    <property type="project" value="InterPro"/>
</dbReference>
<dbReference type="InterPro" id="IPR036866">
    <property type="entry name" value="RibonucZ/Hydroxyglut_hydro"/>
</dbReference>
<evidence type="ECO:0000313" key="11">
    <source>
        <dbReference type="Proteomes" id="UP000352246"/>
    </source>
</evidence>
<reference evidence="10 11" key="1">
    <citation type="submission" date="2019-07" db="EMBL/GenBank/DDBJ databases">
        <authorList>
            <consortium name="GenomeTrakr: Next Generation Sequencing Network for Food Pathogen Tracability"/>
        </authorList>
    </citation>
    <scope>NUCLEOTIDE SEQUENCE [LARGE SCALE GENOMIC DNA]</scope>
    <source>
        <strain evidence="10 11">FDA00014472</strain>
    </source>
</reference>
<evidence type="ECO:0000256" key="5">
    <source>
        <dbReference type="ARBA" id="ARBA00033751"/>
    </source>
</evidence>
<dbReference type="SUPFAM" id="SSF56281">
    <property type="entry name" value="Metallo-hydrolase/oxidoreductase"/>
    <property type="match status" value="1"/>
</dbReference>
<evidence type="ECO:0000256" key="6">
    <source>
        <dbReference type="ARBA" id="ARBA00066568"/>
    </source>
</evidence>
<evidence type="ECO:0000256" key="7">
    <source>
        <dbReference type="ARBA" id="ARBA00068034"/>
    </source>
</evidence>
<organism evidence="10 11">
    <name type="scientific">Listeria monocytogenes</name>
    <dbReference type="NCBI Taxonomy" id="1639"/>
    <lineage>
        <taxon>Bacteria</taxon>
        <taxon>Bacillati</taxon>
        <taxon>Bacillota</taxon>
        <taxon>Bacilli</taxon>
        <taxon>Bacillales</taxon>
        <taxon>Listeriaceae</taxon>
        <taxon>Listeria</taxon>
    </lineage>
</organism>
<dbReference type="GO" id="GO:0046872">
    <property type="term" value="F:metal ion binding"/>
    <property type="evidence" value="ECO:0007669"/>
    <property type="project" value="UniProtKB-KW"/>
</dbReference>
<evidence type="ECO:0000256" key="2">
    <source>
        <dbReference type="ARBA" id="ARBA00022723"/>
    </source>
</evidence>
<dbReference type="Gene3D" id="1.25.40.880">
    <property type="entry name" value="Alkyl sulfatase, dimerisation domain"/>
    <property type="match status" value="1"/>
</dbReference>
<evidence type="ECO:0000313" key="10">
    <source>
        <dbReference type="EMBL" id="ECH7212533.1"/>
    </source>
</evidence>
<dbReference type="EC" id="3.1.6.21" evidence="6"/>
<comment type="caution">
    <text evidence="10">The sequence shown here is derived from an EMBL/GenBank/DDBJ whole genome shotgun (WGS) entry which is preliminary data.</text>
</comment>
<protein>
    <recommendedName>
        <fullName evidence="7">Linear primary-alkylsulfatase</fullName>
        <ecNumber evidence="6">3.1.6.21</ecNumber>
    </recommendedName>
    <alternativeName>
        <fullName evidence="8">Type III linear primary-alkylsulfatase</fullName>
    </alternativeName>
</protein>
<name>A0A3T2DQV1_LISMN</name>
<dbReference type="Gene3D" id="3.30.1050.10">
    <property type="entry name" value="SCP2 sterol-binding domain"/>
    <property type="match status" value="1"/>
</dbReference>
<dbReference type="PANTHER" id="PTHR43223:SF1">
    <property type="entry name" value="ALKYL_ARYL-SULFATASE BDS1"/>
    <property type="match status" value="1"/>
</dbReference>
<dbReference type="InterPro" id="IPR029228">
    <property type="entry name" value="Alkyl_sulf_dimr"/>
</dbReference>
<keyword evidence="2" id="KW-0479">Metal-binding</keyword>
<dbReference type="RefSeq" id="WP_061107712.1">
    <property type="nucleotide sequence ID" value="NZ_CP019623.1"/>
</dbReference>
<dbReference type="InterPro" id="IPR029229">
    <property type="entry name" value="Alkyl_sulf_C"/>
</dbReference>
<dbReference type="InterPro" id="IPR052195">
    <property type="entry name" value="Bact_Alkyl/Aryl-Sulfatase"/>
</dbReference>
<dbReference type="EMBL" id="AAISWI010000018">
    <property type="protein sequence ID" value="ECH7212533.1"/>
    <property type="molecule type" value="Genomic_DNA"/>
</dbReference>
<dbReference type="Gene3D" id="3.60.15.30">
    <property type="entry name" value="Metallo-beta-lactamase domain"/>
    <property type="match status" value="1"/>
</dbReference>
<keyword evidence="3" id="KW-0378">Hydrolase</keyword>
<dbReference type="SUPFAM" id="SSF55718">
    <property type="entry name" value="SCP-like"/>
    <property type="match status" value="1"/>
</dbReference>
<evidence type="ECO:0000256" key="1">
    <source>
        <dbReference type="ARBA" id="ARBA00001947"/>
    </source>
</evidence>
<dbReference type="Proteomes" id="UP000352246">
    <property type="component" value="Unassembled WGS sequence"/>
</dbReference>
<evidence type="ECO:0000256" key="4">
    <source>
        <dbReference type="ARBA" id="ARBA00022833"/>
    </source>
</evidence>
<dbReference type="PANTHER" id="PTHR43223">
    <property type="entry name" value="ALKYL/ARYL-SULFATASE"/>
    <property type="match status" value="1"/>
</dbReference>
<proteinExistence type="inferred from homology"/>
<feature type="domain" description="Metallo-beta-lactamase" evidence="9">
    <location>
        <begin position="111"/>
        <end position="333"/>
    </location>
</feature>
<dbReference type="FunFam" id="3.60.15.30:FF:000001">
    <property type="entry name" value="Alkyl/aryl-sulfatase BDS1"/>
    <property type="match status" value="1"/>
</dbReference>
<dbReference type="FunFam" id="1.25.40.880:FF:000001">
    <property type="entry name" value="SDS hydrolase SdsA1"/>
    <property type="match status" value="1"/>
</dbReference>
<dbReference type="CDD" id="cd07710">
    <property type="entry name" value="arylsulfatase_Sdsa1-like_MBL-fold"/>
    <property type="match status" value="1"/>
</dbReference>
<keyword evidence="4" id="KW-0862">Zinc</keyword>
<evidence type="ECO:0000259" key="9">
    <source>
        <dbReference type="SMART" id="SM00849"/>
    </source>
</evidence>
<accession>A0A3T2DQV1</accession>
<dbReference type="SMART" id="SM00849">
    <property type="entry name" value="Lactamase_B"/>
    <property type="match status" value="1"/>
</dbReference>
<dbReference type="InterPro" id="IPR044097">
    <property type="entry name" value="Bds1/SdsA1_MBL-fold"/>
</dbReference>